<comment type="caution">
    <text evidence="1">The sequence shown here is derived from an EMBL/GenBank/DDBJ whole genome shotgun (WGS) entry which is preliminary data.</text>
</comment>
<gene>
    <name evidence="1" type="ORF">HPB47_023407</name>
</gene>
<protein>
    <submittedName>
        <fullName evidence="1">Uncharacterized protein</fullName>
    </submittedName>
</protein>
<dbReference type="Proteomes" id="UP000805193">
    <property type="component" value="Unassembled WGS sequence"/>
</dbReference>
<dbReference type="EMBL" id="JABSTQ010009393">
    <property type="protein sequence ID" value="KAG0429662.1"/>
    <property type="molecule type" value="Genomic_DNA"/>
</dbReference>
<sequence>MRMCTWMFAAAAAVSSPIPPKAPSCFKSSGWVGGTLRLRSSDSTIQLQVVRRAAEVAEAHGLLATRMWKTLRPMPGPWNLPPFGFLFVLIKDSFKKEVEHKEATA</sequence>
<reference evidence="1 2" key="1">
    <citation type="journal article" date="2020" name="Cell">
        <title>Large-Scale Comparative Analyses of Tick Genomes Elucidate Their Genetic Diversity and Vector Capacities.</title>
        <authorList>
            <consortium name="Tick Genome and Microbiome Consortium (TIGMIC)"/>
            <person name="Jia N."/>
            <person name="Wang J."/>
            <person name="Shi W."/>
            <person name="Du L."/>
            <person name="Sun Y."/>
            <person name="Zhan W."/>
            <person name="Jiang J.F."/>
            <person name="Wang Q."/>
            <person name="Zhang B."/>
            <person name="Ji P."/>
            <person name="Bell-Sakyi L."/>
            <person name="Cui X.M."/>
            <person name="Yuan T.T."/>
            <person name="Jiang B.G."/>
            <person name="Yang W.F."/>
            <person name="Lam T.T."/>
            <person name="Chang Q.C."/>
            <person name="Ding S.J."/>
            <person name="Wang X.J."/>
            <person name="Zhu J.G."/>
            <person name="Ruan X.D."/>
            <person name="Zhao L."/>
            <person name="Wei J.T."/>
            <person name="Ye R.Z."/>
            <person name="Que T.C."/>
            <person name="Du C.H."/>
            <person name="Zhou Y.H."/>
            <person name="Cheng J.X."/>
            <person name="Dai P.F."/>
            <person name="Guo W.B."/>
            <person name="Han X.H."/>
            <person name="Huang E.J."/>
            <person name="Li L.F."/>
            <person name="Wei W."/>
            <person name="Gao Y.C."/>
            <person name="Liu J.Z."/>
            <person name="Shao H.Z."/>
            <person name="Wang X."/>
            <person name="Wang C.C."/>
            <person name="Yang T.C."/>
            <person name="Huo Q.B."/>
            <person name="Li W."/>
            <person name="Chen H.Y."/>
            <person name="Chen S.E."/>
            <person name="Zhou L.G."/>
            <person name="Ni X.B."/>
            <person name="Tian J.H."/>
            <person name="Sheng Y."/>
            <person name="Liu T."/>
            <person name="Pan Y.S."/>
            <person name="Xia L.Y."/>
            <person name="Li J."/>
            <person name="Zhao F."/>
            <person name="Cao W.C."/>
        </authorList>
    </citation>
    <scope>NUCLEOTIDE SEQUENCE [LARGE SCALE GENOMIC DNA]</scope>
    <source>
        <strain evidence="1">Iper-2018</strain>
    </source>
</reference>
<organism evidence="1 2">
    <name type="scientific">Ixodes persulcatus</name>
    <name type="common">Taiga tick</name>
    <dbReference type="NCBI Taxonomy" id="34615"/>
    <lineage>
        <taxon>Eukaryota</taxon>
        <taxon>Metazoa</taxon>
        <taxon>Ecdysozoa</taxon>
        <taxon>Arthropoda</taxon>
        <taxon>Chelicerata</taxon>
        <taxon>Arachnida</taxon>
        <taxon>Acari</taxon>
        <taxon>Parasitiformes</taxon>
        <taxon>Ixodida</taxon>
        <taxon>Ixodoidea</taxon>
        <taxon>Ixodidae</taxon>
        <taxon>Ixodinae</taxon>
        <taxon>Ixodes</taxon>
    </lineage>
</organism>
<evidence type="ECO:0000313" key="1">
    <source>
        <dbReference type="EMBL" id="KAG0429662.1"/>
    </source>
</evidence>
<evidence type="ECO:0000313" key="2">
    <source>
        <dbReference type="Proteomes" id="UP000805193"/>
    </source>
</evidence>
<name>A0AC60Q740_IXOPE</name>
<accession>A0AC60Q740</accession>
<proteinExistence type="predicted"/>
<keyword evidence="2" id="KW-1185">Reference proteome</keyword>
<feature type="non-terminal residue" evidence="1">
    <location>
        <position position="105"/>
    </location>
</feature>